<dbReference type="EMBL" id="LSRX01000076">
    <property type="protein sequence ID" value="OLQ10567.1"/>
    <property type="molecule type" value="Genomic_DNA"/>
</dbReference>
<evidence type="ECO:0000313" key="1">
    <source>
        <dbReference type="EMBL" id="OLQ10567.1"/>
    </source>
</evidence>
<organism evidence="1 2">
    <name type="scientific">Symbiodinium microadriaticum</name>
    <name type="common">Dinoflagellate</name>
    <name type="synonym">Zooxanthella microadriatica</name>
    <dbReference type="NCBI Taxonomy" id="2951"/>
    <lineage>
        <taxon>Eukaryota</taxon>
        <taxon>Sar</taxon>
        <taxon>Alveolata</taxon>
        <taxon>Dinophyceae</taxon>
        <taxon>Suessiales</taxon>
        <taxon>Symbiodiniaceae</taxon>
        <taxon>Symbiodinium</taxon>
    </lineage>
</organism>
<accession>A0A1Q9ET28</accession>
<protein>
    <submittedName>
        <fullName evidence="1">Uncharacterized protein</fullName>
    </submittedName>
</protein>
<reference evidence="1 2" key="1">
    <citation type="submission" date="2016-02" db="EMBL/GenBank/DDBJ databases">
        <title>Genome analysis of coral dinoflagellate symbionts highlights evolutionary adaptations to a symbiotic lifestyle.</title>
        <authorList>
            <person name="Aranda M."/>
            <person name="Li Y."/>
            <person name="Liew Y.J."/>
            <person name="Baumgarten S."/>
            <person name="Simakov O."/>
            <person name="Wilson M."/>
            <person name="Piel J."/>
            <person name="Ashoor H."/>
            <person name="Bougouffa S."/>
            <person name="Bajic V.B."/>
            <person name="Ryu T."/>
            <person name="Ravasi T."/>
            <person name="Bayer T."/>
            <person name="Micklem G."/>
            <person name="Kim H."/>
            <person name="Bhak J."/>
            <person name="Lajeunesse T.C."/>
            <person name="Voolstra C.R."/>
        </authorList>
    </citation>
    <scope>NUCLEOTIDE SEQUENCE [LARGE SCALE GENOMIC DNA]</scope>
    <source>
        <strain evidence="1 2">CCMP2467</strain>
    </source>
</reference>
<proteinExistence type="predicted"/>
<dbReference type="AlphaFoldDB" id="A0A1Q9ET28"/>
<keyword evidence="2" id="KW-1185">Reference proteome</keyword>
<sequence length="193" mass="20566">MVEIWQSDPAPALIESQLRARNTKRLPVCATRALRKSLPKLLKLENHGRAVYAVITGVLQKRPELAPGVVNLAVPELTYVPADALTQRRATGKVGAPAATGFCIVDCPELKAVFGEDVLVHMNQVGTIPPGTEVNFAILLSQEMRPQAFDLQPVGPIPRGKGTGKGKACGFRKGGLLNAAGCWGPSEDKLLQG</sequence>
<dbReference type="OrthoDB" id="415454at2759"/>
<evidence type="ECO:0000313" key="2">
    <source>
        <dbReference type="Proteomes" id="UP000186817"/>
    </source>
</evidence>
<gene>
    <name evidence="1" type="ORF">AK812_SmicGene5753</name>
</gene>
<name>A0A1Q9ET28_SYMMI</name>
<dbReference type="Proteomes" id="UP000186817">
    <property type="component" value="Unassembled WGS sequence"/>
</dbReference>
<comment type="caution">
    <text evidence="1">The sequence shown here is derived from an EMBL/GenBank/DDBJ whole genome shotgun (WGS) entry which is preliminary data.</text>
</comment>